<proteinExistence type="predicted"/>
<evidence type="ECO:0000256" key="4">
    <source>
        <dbReference type="ARBA" id="ARBA00023002"/>
    </source>
</evidence>
<organism evidence="5">
    <name type="scientific">mine drainage metagenome</name>
    <dbReference type="NCBI Taxonomy" id="410659"/>
    <lineage>
        <taxon>unclassified sequences</taxon>
        <taxon>metagenomes</taxon>
        <taxon>ecological metagenomes</taxon>
    </lineage>
</organism>
<dbReference type="SUPFAM" id="SSF51905">
    <property type="entry name" value="FAD/NAD(P)-binding domain"/>
    <property type="match status" value="1"/>
</dbReference>
<sequence length="116" mass="12280">KVQPTLEIPGHPGVFAVGDVIELNDPVTGLPVPATAQAALAEARVAGANMAARQLGRPLRPFRYRERGVILALGPTGGAASIRSLTLWGHPVRILKRAVERRYSGAVAQGEESRVL</sequence>
<accession>T0ZLP1</accession>
<gene>
    <name evidence="5" type="ORF">B1A_20605</name>
</gene>
<comment type="cofactor">
    <cofactor evidence="1">
        <name>FAD</name>
        <dbReference type="ChEBI" id="CHEBI:57692"/>
    </cofactor>
</comment>
<dbReference type="InterPro" id="IPR036188">
    <property type="entry name" value="FAD/NAD-bd_sf"/>
</dbReference>
<protein>
    <submittedName>
        <fullName evidence="5">FAD-dependent pyridine nucleotide-disulfide oxidoreductase</fullName>
    </submittedName>
</protein>
<comment type="caution">
    <text evidence="5">The sequence shown here is derived from an EMBL/GenBank/DDBJ whole genome shotgun (WGS) entry which is preliminary data.</text>
</comment>
<reference evidence="5" key="2">
    <citation type="journal article" date="2014" name="ISME J.">
        <title>Microbial stratification in low pH oxic and suboxic macroscopic growths along an acid mine drainage.</title>
        <authorList>
            <person name="Mendez-Garcia C."/>
            <person name="Mesa V."/>
            <person name="Sprenger R.R."/>
            <person name="Richter M."/>
            <person name="Diez M.S."/>
            <person name="Solano J."/>
            <person name="Bargiela R."/>
            <person name="Golyshina O.V."/>
            <person name="Manteca A."/>
            <person name="Ramos J.L."/>
            <person name="Gallego J.R."/>
            <person name="Llorente I."/>
            <person name="Martins Dos Santos V.A."/>
            <person name="Jensen O.N."/>
            <person name="Pelaez A.I."/>
            <person name="Sanchez J."/>
            <person name="Ferrer M."/>
        </authorList>
    </citation>
    <scope>NUCLEOTIDE SEQUENCE</scope>
</reference>
<dbReference type="GO" id="GO:0003955">
    <property type="term" value="F:NAD(P)H dehydrogenase (quinone) activity"/>
    <property type="evidence" value="ECO:0007669"/>
    <property type="project" value="TreeGrafter"/>
</dbReference>
<evidence type="ECO:0000256" key="3">
    <source>
        <dbReference type="ARBA" id="ARBA00022827"/>
    </source>
</evidence>
<dbReference type="AlphaFoldDB" id="T0ZLP1"/>
<dbReference type="Gene3D" id="3.50.50.100">
    <property type="match status" value="1"/>
</dbReference>
<dbReference type="EMBL" id="AUZX01015212">
    <property type="protein sequence ID" value="EQD29639.1"/>
    <property type="molecule type" value="Genomic_DNA"/>
</dbReference>
<dbReference type="PANTHER" id="PTHR42913">
    <property type="entry name" value="APOPTOSIS-INDUCING FACTOR 1"/>
    <property type="match status" value="1"/>
</dbReference>
<feature type="non-terminal residue" evidence="5">
    <location>
        <position position="1"/>
    </location>
</feature>
<keyword evidence="4" id="KW-0560">Oxidoreductase</keyword>
<keyword evidence="2" id="KW-0285">Flavoprotein</keyword>
<evidence type="ECO:0000256" key="1">
    <source>
        <dbReference type="ARBA" id="ARBA00001974"/>
    </source>
</evidence>
<evidence type="ECO:0000313" key="5">
    <source>
        <dbReference type="EMBL" id="EQD29639.1"/>
    </source>
</evidence>
<dbReference type="InterPro" id="IPR051169">
    <property type="entry name" value="NADH-Q_oxidoreductase"/>
</dbReference>
<keyword evidence="3" id="KW-0274">FAD</keyword>
<name>T0ZLP1_9ZZZZ</name>
<dbReference type="GO" id="GO:0019646">
    <property type="term" value="P:aerobic electron transport chain"/>
    <property type="evidence" value="ECO:0007669"/>
    <property type="project" value="TreeGrafter"/>
</dbReference>
<dbReference type="PANTHER" id="PTHR42913:SF3">
    <property type="entry name" value="64 KDA MITOCHONDRIAL NADH DEHYDROGENASE (EUROFUNG)"/>
    <property type="match status" value="1"/>
</dbReference>
<evidence type="ECO:0000256" key="2">
    <source>
        <dbReference type="ARBA" id="ARBA00022630"/>
    </source>
</evidence>
<reference evidence="5" key="1">
    <citation type="submission" date="2013-08" db="EMBL/GenBank/DDBJ databases">
        <authorList>
            <person name="Mendez C."/>
            <person name="Richter M."/>
            <person name="Ferrer M."/>
            <person name="Sanchez J."/>
        </authorList>
    </citation>
    <scope>NUCLEOTIDE SEQUENCE</scope>
</reference>